<dbReference type="RefSeq" id="WP_161814649.1">
    <property type="nucleotide sequence ID" value="NZ_BLJN01000005.1"/>
</dbReference>
<organism evidence="5 6">
    <name type="scientific">Steroidobacter agaridevorans</name>
    <dbReference type="NCBI Taxonomy" id="2695856"/>
    <lineage>
        <taxon>Bacteria</taxon>
        <taxon>Pseudomonadati</taxon>
        <taxon>Pseudomonadota</taxon>
        <taxon>Gammaproteobacteria</taxon>
        <taxon>Steroidobacterales</taxon>
        <taxon>Steroidobacteraceae</taxon>
        <taxon>Steroidobacter</taxon>
    </lineage>
</organism>
<evidence type="ECO:0000256" key="3">
    <source>
        <dbReference type="ARBA" id="ARBA00022737"/>
    </source>
</evidence>
<evidence type="ECO:0000256" key="2">
    <source>
        <dbReference type="ARBA" id="ARBA00019992"/>
    </source>
</evidence>
<dbReference type="InterPro" id="IPR011990">
    <property type="entry name" value="TPR-like_helical_dom_sf"/>
</dbReference>
<protein>
    <recommendedName>
        <fullName evidence="2">Tetratricopeptide repeat protein 38</fullName>
    </recommendedName>
</protein>
<comment type="similarity">
    <text evidence="1">Belongs to the TTC38 family.</text>
</comment>
<dbReference type="InterPro" id="IPR033891">
    <property type="entry name" value="TTC38"/>
</dbReference>
<gene>
    <name evidence="5" type="ORF">GCM10011487_50280</name>
</gene>
<keyword evidence="6" id="KW-1185">Reference proteome</keyword>
<proteinExistence type="inferred from homology"/>
<evidence type="ECO:0000256" key="1">
    <source>
        <dbReference type="ARBA" id="ARBA00005857"/>
    </source>
</evidence>
<keyword evidence="3" id="KW-0677">Repeat</keyword>
<dbReference type="AlphaFoldDB" id="A0A829YJP0"/>
<reference evidence="6" key="1">
    <citation type="submission" date="2020-01" db="EMBL/GenBank/DDBJ databases">
        <title>'Steroidobacter agaridevorans' sp. nov., agar-degrading bacteria isolated from rhizosphere soils.</title>
        <authorList>
            <person name="Ikenaga M."/>
            <person name="Kataoka M."/>
            <person name="Murouchi A."/>
            <person name="Katsuragi S."/>
            <person name="Sakai M."/>
        </authorList>
    </citation>
    <scope>NUCLEOTIDE SEQUENCE [LARGE SCALE GENOMIC DNA]</scope>
    <source>
        <strain evidence="6">YU21-B</strain>
    </source>
</reference>
<dbReference type="PANTHER" id="PTHR16263:SF4">
    <property type="entry name" value="TETRATRICOPEPTIDE REPEAT PROTEIN 38"/>
    <property type="match status" value="1"/>
</dbReference>
<evidence type="ECO:0000256" key="4">
    <source>
        <dbReference type="ARBA" id="ARBA00022803"/>
    </source>
</evidence>
<dbReference type="SUPFAM" id="SSF48452">
    <property type="entry name" value="TPR-like"/>
    <property type="match status" value="1"/>
</dbReference>
<keyword evidence="4" id="KW-0802">TPR repeat</keyword>
<dbReference type="EMBL" id="BLJN01000005">
    <property type="protein sequence ID" value="GFE83028.1"/>
    <property type="molecule type" value="Genomic_DNA"/>
</dbReference>
<dbReference type="CDD" id="cd05804">
    <property type="entry name" value="StaR_like"/>
    <property type="match status" value="1"/>
</dbReference>
<name>A0A829YJP0_9GAMM</name>
<evidence type="ECO:0000313" key="5">
    <source>
        <dbReference type="EMBL" id="GFE83028.1"/>
    </source>
</evidence>
<comment type="caution">
    <text evidence="5">The sequence shown here is derived from an EMBL/GenBank/DDBJ whole genome shotgun (WGS) entry which is preliminary data.</text>
</comment>
<evidence type="ECO:0000313" key="6">
    <source>
        <dbReference type="Proteomes" id="UP000445000"/>
    </source>
</evidence>
<sequence>MSLRDSRGCPVSTRSTAQLAQFEQALELSVSYRLDPLATIQAALDSDPGFAMGHCVRAGLMIMATDRMVAPLLTESIEAIESLGRRANERERAHAAAARAWLHGDFAGSVRRYGEILLEYPRDLLALQVAHVGDFFNGASTMLRDRVAQVLPEWDTSAPGYNYVLGMYAFGLEETGLYSRAEDIGRRALEINPIDAWGVHAVTHVMEMQGRIREGIDFLTSRERDWADNNGLAFHNWWHLGLFHLDAGNVAQVLDLYDRRIRPAPSQVPLEMLDASAMLWRLQLRGVDVGDRWRTLASCWEPFVDHAYYAFNDAHAVMAFVGAQRMDLAQRTIAAMEQKCAGSDTNAMMTRDVGLPLAKALVAFAEGNYSEVVRQLQPIRTIANRFGGSNAQRDLIHLTLVESALRSDQVRLARALIAERTQLKPSSPSNWQLTARVMEMGGDMGAAARAMESAETRRKAQFMPQRTMALSG</sequence>
<dbReference type="Proteomes" id="UP000445000">
    <property type="component" value="Unassembled WGS sequence"/>
</dbReference>
<dbReference type="PANTHER" id="PTHR16263">
    <property type="entry name" value="TETRATRICOPEPTIDE REPEAT PROTEIN 38"/>
    <property type="match status" value="1"/>
</dbReference>
<dbReference type="Gene3D" id="1.25.40.10">
    <property type="entry name" value="Tetratricopeptide repeat domain"/>
    <property type="match status" value="1"/>
</dbReference>
<accession>A0A829YJP0</accession>